<keyword evidence="3" id="KW-1185">Reference proteome</keyword>
<evidence type="ECO:0000313" key="3">
    <source>
        <dbReference type="Proteomes" id="UP000324222"/>
    </source>
</evidence>
<comment type="caution">
    <text evidence="2">The sequence shown here is derived from an EMBL/GenBank/DDBJ whole genome shotgun (WGS) entry which is preliminary data.</text>
</comment>
<protein>
    <submittedName>
        <fullName evidence="2">Uncharacterized protein</fullName>
    </submittedName>
</protein>
<dbReference type="Proteomes" id="UP000324222">
    <property type="component" value="Unassembled WGS sequence"/>
</dbReference>
<reference evidence="2 3" key="1">
    <citation type="submission" date="2019-05" db="EMBL/GenBank/DDBJ databases">
        <title>Another draft genome of Portunus trituberculatus and its Hox gene families provides insights of decapod evolution.</title>
        <authorList>
            <person name="Jeong J.-H."/>
            <person name="Song I."/>
            <person name="Kim S."/>
            <person name="Choi T."/>
            <person name="Kim D."/>
            <person name="Ryu S."/>
            <person name="Kim W."/>
        </authorList>
    </citation>
    <scope>NUCLEOTIDE SEQUENCE [LARGE SCALE GENOMIC DNA]</scope>
    <source>
        <tissue evidence="2">Muscle</tissue>
    </source>
</reference>
<evidence type="ECO:0000313" key="2">
    <source>
        <dbReference type="EMBL" id="MPC78414.1"/>
    </source>
</evidence>
<feature type="compositionally biased region" description="Basic and acidic residues" evidence="1">
    <location>
        <begin position="76"/>
        <end position="90"/>
    </location>
</feature>
<evidence type="ECO:0000256" key="1">
    <source>
        <dbReference type="SAM" id="MobiDB-lite"/>
    </source>
</evidence>
<sequence>MPKYQGMKRMEVLEKKKNQIPQESKKEKTDFRGAASGEAYLGTSEELRRMANPYREQSNSGRAKKQAWQEEEQKEEETMIREREADRRGASGEQKNKRRKAGRGINGVWSVRGGKRKGEATLLRW</sequence>
<dbReference type="AlphaFoldDB" id="A0A5B7ICL5"/>
<accession>A0A5B7ICL5</accession>
<feature type="region of interest" description="Disordered" evidence="1">
    <location>
        <begin position="1"/>
        <end position="125"/>
    </location>
</feature>
<organism evidence="2 3">
    <name type="scientific">Portunus trituberculatus</name>
    <name type="common">Swimming crab</name>
    <name type="synonym">Neptunus trituberculatus</name>
    <dbReference type="NCBI Taxonomy" id="210409"/>
    <lineage>
        <taxon>Eukaryota</taxon>
        <taxon>Metazoa</taxon>
        <taxon>Ecdysozoa</taxon>
        <taxon>Arthropoda</taxon>
        <taxon>Crustacea</taxon>
        <taxon>Multicrustacea</taxon>
        <taxon>Malacostraca</taxon>
        <taxon>Eumalacostraca</taxon>
        <taxon>Eucarida</taxon>
        <taxon>Decapoda</taxon>
        <taxon>Pleocyemata</taxon>
        <taxon>Brachyura</taxon>
        <taxon>Eubrachyura</taxon>
        <taxon>Portunoidea</taxon>
        <taxon>Portunidae</taxon>
        <taxon>Portuninae</taxon>
        <taxon>Portunus</taxon>
    </lineage>
</organism>
<gene>
    <name evidence="2" type="ORF">E2C01_072900</name>
</gene>
<proteinExistence type="predicted"/>
<dbReference type="EMBL" id="VSRR010048366">
    <property type="protein sequence ID" value="MPC78414.1"/>
    <property type="molecule type" value="Genomic_DNA"/>
</dbReference>
<feature type="compositionally biased region" description="Basic and acidic residues" evidence="1">
    <location>
        <begin position="8"/>
        <end position="31"/>
    </location>
</feature>
<name>A0A5B7ICL5_PORTR</name>